<dbReference type="Proteomes" id="UP000256328">
    <property type="component" value="Unassembled WGS sequence"/>
</dbReference>
<dbReference type="AlphaFoldDB" id="A0A3D8SGQ9"/>
<gene>
    <name evidence="3" type="ORF">BP5796_03864</name>
</gene>
<keyword evidence="4" id="KW-1185">Reference proteome</keyword>
<evidence type="ECO:0000313" key="4">
    <source>
        <dbReference type="Proteomes" id="UP000256328"/>
    </source>
</evidence>
<reference evidence="3 4" key="1">
    <citation type="journal article" date="2018" name="IMA Fungus">
        <title>IMA Genome-F 9: Draft genome sequence of Annulohypoxylon stygium, Aspergillus mulundensis, Berkeleyomyces basicola (syn. Thielaviopsis basicola), Ceratocystis smalleyi, two Cercospora beticola strains, Coleophoma cylindrospora, Fusarium fracticaudum, Phialophora cf. hyalina, and Morchella septimelata.</title>
        <authorList>
            <person name="Wingfield B.D."/>
            <person name="Bills G.F."/>
            <person name="Dong Y."/>
            <person name="Huang W."/>
            <person name="Nel W.J."/>
            <person name="Swalarsk-Parry B.S."/>
            <person name="Vaghefi N."/>
            <person name="Wilken P.M."/>
            <person name="An Z."/>
            <person name="de Beer Z.W."/>
            <person name="De Vos L."/>
            <person name="Chen L."/>
            <person name="Duong T.A."/>
            <person name="Gao Y."/>
            <person name="Hammerbacher A."/>
            <person name="Kikkert J.R."/>
            <person name="Li Y."/>
            <person name="Li H."/>
            <person name="Li K."/>
            <person name="Li Q."/>
            <person name="Liu X."/>
            <person name="Ma X."/>
            <person name="Naidoo K."/>
            <person name="Pethybridge S.J."/>
            <person name="Sun J."/>
            <person name="Steenkamp E.T."/>
            <person name="van der Nest M.A."/>
            <person name="van Wyk S."/>
            <person name="Wingfield M.J."/>
            <person name="Xiong C."/>
            <person name="Yue Q."/>
            <person name="Zhang X."/>
        </authorList>
    </citation>
    <scope>NUCLEOTIDE SEQUENCE [LARGE SCALE GENOMIC DNA]</scope>
    <source>
        <strain evidence="3 4">BP5796</strain>
    </source>
</reference>
<sequence>MFLGRMLAGRREDPADMQLGSQERKLLVDEITQDLGKLQESARHQFLKIHVGGYRWYHADAYEFPDPAAFQNSRGTPRIDRWSLADLLALEDALKNELISVECKRKRRVDEVEKESPKSQSDLISTNSKHEASGNTAGMDRLLRECEVLRERLANADIEVNKLRAAELKYVSELDKTKQELLAAKGSSQTGLQNNNASSQLGTSVKNERFSELDTLYDRWKSADGPEFGFVKKIFLNNMDLLNAARSSEGSNKSVNSSPATQAARVPLPSLPTSSPQFKQEQVAPFMSQELRAEEPSYMTPDRSSGSRAKTAKKSENDNDIPAADLTFIMTCLQHCNGGTISVNIPAVARALNYTNPKSVTNKLAFMRKRYNIPVTGARVRSSDGNEEGRRSSSGGSAKSKSKLRENNEHDQAFEAGPDFEAETLKPISPTDRNSIDMHVNKTPHERPVYLSVNGGESSSKPEAVLPALNAHGLGQNGTSKDAVTKPESLPMKRGFVPVNGDVNGSAKKKQHVESEE</sequence>
<feature type="compositionally biased region" description="Basic and acidic residues" evidence="2">
    <location>
        <begin position="434"/>
        <end position="448"/>
    </location>
</feature>
<evidence type="ECO:0000313" key="3">
    <source>
        <dbReference type="EMBL" id="RDW85539.1"/>
    </source>
</evidence>
<comment type="caution">
    <text evidence="3">The sequence shown here is derived from an EMBL/GenBank/DDBJ whole genome shotgun (WGS) entry which is preliminary data.</text>
</comment>
<evidence type="ECO:0000256" key="2">
    <source>
        <dbReference type="SAM" id="MobiDB-lite"/>
    </source>
</evidence>
<feature type="compositionally biased region" description="Basic and acidic residues" evidence="2">
    <location>
        <begin position="381"/>
        <end position="391"/>
    </location>
</feature>
<name>A0A3D8SGQ9_9HELO</name>
<feature type="region of interest" description="Disordered" evidence="2">
    <location>
        <begin position="377"/>
        <end position="517"/>
    </location>
</feature>
<feature type="compositionally biased region" description="Low complexity" evidence="2">
    <location>
        <begin position="248"/>
        <end position="258"/>
    </location>
</feature>
<evidence type="ECO:0000256" key="1">
    <source>
        <dbReference type="SAM" id="Coils"/>
    </source>
</evidence>
<organism evidence="3 4">
    <name type="scientific">Coleophoma crateriformis</name>
    <dbReference type="NCBI Taxonomy" id="565419"/>
    <lineage>
        <taxon>Eukaryota</taxon>
        <taxon>Fungi</taxon>
        <taxon>Dikarya</taxon>
        <taxon>Ascomycota</taxon>
        <taxon>Pezizomycotina</taxon>
        <taxon>Leotiomycetes</taxon>
        <taxon>Helotiales</taxon>
        <taxon>Dermateaceae</taxon>
        <taxon>Coleophoma</taxon>
    </lineage>
</organism>
<feature type="compositionally biased region" description="Polar residues" evidence="2">
    <location>
        <begin position="271"/>
        <end position="280"/>
    </location>
</feature>
<feature type="compositionally biased region" description="Basic and acidic residues" evidence="2">
    <location>
        <begin position="403"/>
        <end position="413"/>
    </location>
</feature>
<proteinExistence type="predicted"/>
<feature type="region of interest" description="Disordered" evidence="2">
    <location>
        <begin position="109"/>
        <end position="137"/>
    </location>
</feature>
<feature type="compositionally biased region" description="Polar residues" evidence="2">
    <location>
        <begin position="118"/>
        <end position="127"/>
    </location>
</feature>
<feature type="region of interest" description="Disordered" evidence="2">
    <location>
        <begin position="248"/>
        <end position="319"/>
    </location>
</feature>
<dbReference type="EMBL" id="PDLN01000005">
    <property type="protein sequence ID" value="RDW85539.1"/>
    <property type="molecule type" value="Genomic_DNA"/>
</dbReference>
<dbReference type="OrthoDB" id="5421770at2759"/>
<accession>A0A3D8SGQ9</accession>
<keyword evidence="1" id="KW-0175">Coiled coil</keyword>
<protein>
    <submittedName>
        <fullName evidence="3">Uncharacterized protein</fullName>
    </submittedName>
</protein>
<feature type="coiled-coil region" evidence="1">
    <location>
        <begin position="139"/>
        <end position="166"/>
    </location>
</feature>